<accession>A0AAW1Q3H9</accession>
<reference evidence="2 3" key="1">
    <citation type="journal article" date="2024" name="Nat. Commun.">
        <title>Phylogenomics reveals the evolutionary origins of lichenization in chlorophyte algae.</title>
        <authorList>
            <person name="Puginier C."/>
            <person name="Libourel C."/>
            <person name="Otte J."/>
            <person name="Skaloud P."/>
            <person name="Haon M."/>
            <person name="Grisel S."/>
            <person name="Petersen M."/>
            <person name="Berrin J.G."/>
            <person name="Delaux P.M."/>
            <person name="Dal Grande F."/>
            <person name="Keller J."/>
        </authorList>
    </citation>
    <scope>NUCLEOTIDE SEQUENCE [LARGE SCALE GENOMIC DNA]</scope>
    <source>
        <strain evidence="2 3">SAG 2043</strain>
    </source>
</reference>
<dbReference type="Proteomes" id="UP001489004">
    <property type="component" value="Unassembled WGS sequence"/>
</dbReference>
<protein>
    <submittedName>
        <fullName evidence="2">Uncharacterized protein</fullName>
    </submittedName>
</protein>
<evidence type="ECO:0000256" key="1">
    <source>
        <dbReference type="SAM" id="Phobius"/>
    </source>
</evidence>
<gene>
    <name evidence="2" type="ORF">WJX72_002294</name>
</gene>
<keyword evidence="1" id="KW-1133">Transmembrane helix</keyword>
<feature type="transmembrane region" description="Helical" evidence="1">
    <location>
        <begin position="12"/>
        <end position="31"/>
    </location>
</feature>
<keyword evidence="1" id="KW-0472">Membrane</keyword>
<dbReference type="EMBL" id="JALJOR010000006">
    <property type="protein sequence ID" value="KAK9815362.1"/>
    <property type="molecule type" value="Genomic_DNA"/>
</dbReference>
<evidence type="ECO:0000313" key="2">
    <source>
        <dbReference type="EMBL" id="KAK9815362.1"/>
    </source>
</evidence>
<proteinExistence type="predicted"/>
<sequence>MNAKQQSQLRGRLFLYFVAAAVVSGGLMALYELGVSNVEDRDARDMLYDHRITAAGLSYHHNKYFTRGNIGQVGQGGLLLASSLSLGGVAVATAPSGSEGAAEKDQFGWTALWPWPVPCPDTAYQASWQEGSITGVAFPALDLDLAQLLPVSFLSQRPKQLPYYQVVREAAEDVGTVSVLQQVKVAVAYVPVLAAAPSDITGWRISSVEGVYGNPWAGILSTASTACAQCRGSTAAVLRVELHDVSEPVPLTMPKLQGQIYIYAALALGLLVVLGLSFAPCFIWDVNPLPMILASLDLEIPAFEIHMPQVVTLHRSRAKLRGW</sequence>
<organism evidence="2 3">
    <name type="scientific">[Myrmecia] bisecta</name>
    <dbReference type="NCBI Taxonomy" id="41462"/>
    <lineage>
        <taxon>Eukaryota</taxon>
        <taxon>Viridiplantae</taxon>
        <taxon>Chlorophyta</taxon>
        <taxon>core chlorophytes</taxon>
        <taxon>Trebouxiophyceae</taxon>
        <taxon>Trebouxiales</taxon>
        <taxon>Trebouxiaceae</taxon>
        <taxon>Myrmecia</taxon>
    </lineage>
</organism>
<feature type="transmembrane region" description="Helical" evidence="1">
    <location>
        <begin position="260"/>
        <end position="284"/>
    </location>
</feature>
<evidence type="ECO:0000313" key="3">
    <source>
        <dbReference type="Proteomes" id="UP001489004"/>
    </source>
</evidence>
<keyword evidence="3" id="KW-1185">Reference proteome</keyword>
<keyword evidence="1" id="KW-0812">Transmembrane</keyword>
<name>A0AAW1Q3H9_9CHLO</name>
<dbReference type="AlphaFoldDB" id="A0AAW1Q3H9"/>
<comment type="caution">
    <text evidence="2">The sequence shown here is derived from an EMBL/GenBank/DDBJ whole genome shotgun (WGS) entry which is preliminary data.</text>
</comment>